<evidence type="ECO:0000313" key="4">
    <source>
        <dbReference type="Proteomes" id="UP000076858"/>
    </source>
</evidence>
<organism evidence="3 4">
    <name type="scientific">Daphnia magna</name>
    <dbReference type="NCBI Taxonomy" id="35525"/>
    <lineage>
        <taxon>Eukaryota</taxon>
        <taxon>Metazoa</taxon>
        <taxon>Ecdysozoa</taxon>
        <taxon>Arthropoda</taxon>
        <taxon>Crustacea</taxon>
        <taxon>Branchiopoda</taxon>
        <taxon>Diplostraca</taxon>
        <taxon>Cladocera</taxon>
        <taxon>Anomopoda</taxon>
        <taxon>Daphniidae</taxon>
        <taxon>Daphnia</taxon>
    </lineage>
</organism>
<dbReference type="Pfam" id="PF05461">
    <property type="entry name" value="ApoL"/>
    <property type="match status" value="2"/>
</dbReference>
<dbReference type="GO" id="GO:0042157">
    <property type="term" value="P:lipoprotein metabolic process"/>
    <property type="evidence" value="ECO:0007669"/>
    <property type="project" value="InterPro"/>
</dbReference>
<accession>A0A164Z4W6</accession>
<protein>
    <recommendedName>
        <fullName evidence="5">Apolipoprotein L3</fullName>
    </recommendedName>
</protein>
<feature type="compositionally biased region" description="Polar residues" evidence="2">
    <location>
        <begin position="1"/>
        <end position="25"/>
    </location>
</feature>
<dbReference type="STRING" id="35525.A0A164Z4W6"/>
<evidence type="ECO:0000256" key="2">
    <source>
        <dbReference type="SAM" id="MobiDB-lite"/>
    </source>
</evidence>
<gene>
    <name evidence="3" type="ORF">APZ42_018356</name>
</gene>
<dbReference type="Proteomes" id="UP000076858">
    <property type="component" value="Unassembled WGS sequence"/>
</dbReference>
<dbReference type="GO" id="GO:0005576">
    <property type="term" value="C:extracellular region"/>
    <property type="evidence" value="ECO:0007669"/>
    <property type="project" value="InterPro"/>
</dbReference>
<proteinExistence type="inferred from homology"/>
<dbReference type="GO" id="GO:0016020">
    <property type="term" value="C:membrane"/>
    <property type="evidence" value="ECO:0007669"/>
    <property type="project" value="TreeGrafter"/>
</dbReference>
<keyword evidence="4" id="KW-1185">Reference proteome</keyword>
<reference evidence="3 4" key="1">
    <citation type="submission" date="2016-03" db="EMBL/GenBank/DDBJ databases">
        <title>EvidentialGene: Evidence-directed Construction of Genes on Genomes.</title>
        <authorList>
            <person name="Gilbert D.G."/>
            <person name="Choi J.-H."/>
            <person name="Mockaitis K."/>
            <person name="Colbourne J."/>
            <person name="Pfrender M."/>
        </authorList>
    </citation>
    <scope>NUCLEOTIDE SEQUENCE [LARGE SCALE GENOMIC DNA]</scope>
    <source>
        <strain evidence="3 4">Xinb3</strain>
        <tissue evidence="3">Complete organism</tissue>
    </source>
</reference>
<dbReference type="AlphaFoldDB" id="A0A164Z4W6"/>
<evidence type="ECO:0000256" key="1">
    <source>
        <dbReference type="ARBA" id="ARBA00010090"/>
    </source>
</evidence>
<dbReference type="OrthoDB" id="6363454at2759"/>
<name>A0A164Z4W6_9CRUS</name>
<dbReference type="InterPro" id="IPR008405">
    <property type="entry name" value="ApoL"/>
</dbReference>
<dbReference type="PANTHER" id="PTHR14096">
    <property type="entry name" value="APOLIPOPROTEIN L"/>
    <property type="match status" value="1"/>
</dbReference>
<sequence length="470" mass="51532">MGNNNSVSVGPNEGNQTMKTPSSNRKMAWQSEDTKADELAKNTPANAKFLASDAKIPPPEIESFDIFDTLHHLPNEIENLKMLQDLSEEILHERQRIIKKLREMADYLAKTHNDVLIADRVGTGIGIGSGLLVIGGLIAAPFTAGISLGLTITGTATGLLGGVTSAGANVTGYFISKNELTSLKAELGEHLLHLEKLSTADSKYLVRATRCRPTLEMLGKLSEQGWMLLFGTFQKLITHALNGDYAQINKAVNHMTDPEIKHLIQKLPLPLDPELLHALADVCTLVMTQMRSIKQAVAAFLNYFKRPELAKLAMIYTSSAAAARTTTATAATEITSVFRGTSMAMSKTARTAAGALTAAFIVIDVIHMVRICHETGETPTVQELRKMANDLEEEITVPLDDITREKELHKTTNGFQKESVLEVDANKKTMEKDGPCFWASDVRDKIGVPSKDKGRIEETDVEQFFDCREN</sequence>
<dbReference type="PANTHER" id="PTHR14096:SF28">
    <property type="entry name" value="APOLIPOPROTEIN L, 1-RELATED"/>
    <property type="match status" value="1"/>
</dbReference>
<evidence type="ECO:0008006" key="5">
    <source>
        <dbReference type="Google" id="ProtNLM"/>
    </source>
</evidence>
<evidence type="ECO:0000313" key="3">
    <source>
        <dbReference type="EMBL" id="KZS15943.1"/>
    </source>
</evidence>
<feature type="region of interest" description="Disordered" evidence="2">
    <location>
        <begin position="1"/>
        <end position="41"/>
    </location>
</feature>
<dbReference type="EMBL" id="LRGB01000781">
    <property type="protein sequence ID" value="KZS15943.1"/>
    <property type="molecule type" value="Genomic_DNA"/>
</dbReference>
<dbReference type="GO" id="GO:0006869">
    <property type="term" value="P:lipid transport"/>
    <property type="evidence" value="ECO:0007669"/>
    <property type="project" value="InterPro"/>
</dbReference>
<comment type="similarity">
    <text evidence="1">Belongs to the apolipoprotein L family.</text>
</comment>
<dbReference type="GO" id="GO:0008289">
    <property type="term" value="F:lipid binding"/>
    <property type="evidence" value="ECO:0007669"/>
    <property type="project" value="InterPro"/>
</dbReference>
<comment type="caution">
    <text evidence="3">The sequence shown here is derived from an EMBL/GenBank/DDBJ whole genome shotgun (WGS) entry which is preliminary data.</text>
</comment>